<dbReference type="PRINTS" id="PR01397">
    <property type="entry name" value="DHBDHDRGNASE"/>
</dbReference>
<dbReference type="PROSITE" id="PS00061">
    <property type="entry name" value="ADH_SHORT"/>
    <property type="match status" value="1"/>
</dbReference>
<dbReference type="PRINTS" id="PR00080">
    <property type="entry name" value="SDRFAMILY"/>
</dbReference>
<dbReference type="PANTHER" id="PTHR42760:SF115">
    <property type="entry name" value="3-OXOACYL-[ACYL-CARRIER-PROTEIN] REDUCTASE FABG"/>
    <property type="match status" value="1"/>
</dbReference>
<dbReference type="Gene3D" id="3.40.50.720">
    <property type="entry name" value="NAD(P)-binding Rossmann-like Domain"/>
    <property type="match status" value="1"/>
</dbReference>
<keyword evidence="2 5" id="KW-0560">Oxidoreductase</keyword>
<dbReference type="InterPro" id="IPR002347">
    <property type="entry name" value="SDR_fam"/>
</dbReference>
<evidence type="ECO:0000256" key="2">
    <source>
        <dbReference type="ARBA" id="ARBA00023002"/>
    </source>
</evidence>
<dbReference type="RefSeq" id="WP_244707823.1">
    <property type="nucleotide sequence ID" value="NZ_CP095073.1"/>
</dbReference>
<evidence type="ECO:0000256" key="1">
    <source>
        <dbReference type="ARBA" id="ARBA00006484"/>
    </source>
</evidence>
<sequence>MKDKEFEGKNVLITGAGGGIGKTIALKFAEQGAAVIGADINRENLDQLNQLFEKNNYKGKMTLLNVSDSQQVNTRIEEIEYSVGPLDVLVNVAGILKPGLIENFTDDEWNATFSVNTTGVFNVSRAVAKSMIDRRKGSIITVGSNASCTPRTSMAAYAASKAAAAMLTKCLGLELSQYNIRCNIVSPGSTDTDMLKQLWKDENGASDSINGVLEDYRVGIPLRKLAKPSEVAEAVMFLASERSWHITMQNLTVDGGATLGV</sequence>
<organism evidence="5 6">
    <name type="scientific">Halobacillus salinarum</name>
    <dbReference type="NCBI Taxonomy" id="2932257"/>
    <lineage>
        <taxon>Bacteria</taxon>
        <taxon>Bacillati</taxon>
        <taxon>Bacillota</taxon>
        <taxon>Bacilli</taxon>
        <taxon>Bacillales</taxon>
        <taxon>Bacillaceae</taxon>
        <taxon>Halobacillus</taxon>
    </lineage>
</organism>
<proteinExistence type="inferred from homology"/>
<evidence type="ECO:0000313" key="6">
    <source>
        <dbReference type="Proteomes" id="UP000831787"/>
    </source>
</evidence>
<reference evidence="5 6" key="1">
    <citation type="submission" date="2022-04" db="EMBL/GenBank/DDBJ databases">
        <title>Halobacillus sp. isolated from saltern.</title>
        <authorList>
            <person name="Won M."/>
            <person name="Lee C.-M."/>
            <person name="Woen H.-Y."/>
            <person name="Kwon S.-W."/>
        </authorList>
    </citation>
    <scope>NUCLEOTIDE SEQUENCE [LARGE SCALE GENOMIC DNA]</scope>
    <source>
        <strain evidence="5 6">SSBR10-3</strain>
    </source>
</reference>
<name>A0ABY4EF34_9BACI</name>
<dbReference type="EC" id="1.3.1.28" evidence="3"/>
<gene>
    <name evidence="5" type="ORF">MUN89_11420</name>
</gene>
<dbReference type="NCBIfam" id="NF006074">
    <property type="entry name" value="PRK08220.1"/>
    <property type="match status" value="1"/>
</dbReference>
<dbReference type="GO" id="GO:0008667">
    <property type="term" value="F:2,3-dihydro-2,3-dihydroxybenzoate dehydrogenase activity"/>
    <property type="evidence" value="ECO:0007669"/>
    <property type="project" value="UniProtKB-EC"/>
</dbReference>
<accession>A0ABY4EF34</accession>
<dbReference type="PANTHER" id="PTHR42760">
    <property type="entry name" value="SHORT-CHAIN DEHYDROGENASES/REDUCTASES FAMILY MEMBER"/>
    <property type="match status" value="1"/>
</dbReference>
<evidence type="ECO:0000256" key="3">
    <source>
        <dbReference type="NCBIfam" id="TIGR04316"/>
    </source>
</evidence>
<dbReference type="NCBIfam" id="TIGR04316">
    <property type="entry name" value="dhbA_paeA"/>
    <property type="match status" value="1"/>
</dbReference>
<protein>
    <recommendedName>
        <fullName evidence="3">2,3-dihydro-2,3-dihydroxybenzoate dehydrogenase</fullName>
        <ecNumber evidence="3">1.3.1.28</ecNumber>
    </recommendedName>
</protein>
<dbReference type="InterPro" id="IPR036291">
    <property type="entry name" value="NAD(P)-bd_dom_sf"/>
</dbReference>
<keyword evidence="6" id="KW-1185">Reference proteome</keyword>
<dbReference type="Pfam" id="PF00106">
    <property type="entry name" value="adh_short"/>
    <property type="match status" value="1"/>
</dbReference>
<comment type="similarity">
    <text evidence="1 4">Belongs to the short-chain dehydrogenases/reductases (SDR) family.</text>
</comment>
<dbReference type="InterPro" id="IPR003560">
    <property type="entry name" value="DHB_DH"/>
</dbReference>
<evidence type="ECO:0000313" key="5">
    <source>
        <dbReference type="EMBL" id="UOQ42590.1"/>
    </source>
</evidence>
<dbReference type="Proteomes" id="UP000831787">
    <property type="component" value="Chromosome"/>
</dbReference>
<dbReference type="EMBL" id="CP095073">
    <property type="protein sequence ID" value="UOQ42590.1"/>
    <property type="molecule type" value="Genomic_DNA"/>
</dbReference>
<dbReference type="SUPFAM" id="SSF51735">
    <property type="entry name" value="NAD(P)-binding Rossmann-fold domains"/>
    <property type="match status" value="1"/>
</dbReference>
<dbReference type="InterPro" id="IPR020904">
    <property type="entry name" value="Sc_DH/Rdtase_CS"/>
</dbReference>
<evidence type="ECO:0000256" key="4">
    <source>
        <dbReference type="RuleBase" id="RU000363"/>
    </source>
</evidence>